<organism evidence="12 13">
    <name type="scientific">Candida oxycetoniae</name>
    <dbReference type="NCBI Taxonomy" id="497107"/>
    <lineage>
        <taxon>Eukaryota</taxon>
        <taxon>Fungi</taxon>
        <taxon>Dikarya</taxon>
        <taxon>Ascomycota</taxon>
        <taxon>Saccharomycotina</taxon>
        <taxon>Pichiomycetes</taxon>
        <taxon>Debaryomycetaceae</taxon>
        <taxon>Candida/Lodderomyces clade</taxon>
        <taxon>Candida</taxon>
    </lineage>
</organism>
<dbReference type="GeneID" id="73378445"/>
<comment type="caution">
    <text evidence="12">The sequence shown here is derived from an EMBL/GenBank/DDBJ whole genome shotgun (WGS) entry which is preliminary data.</text>
</comment>
<comment type="subcellular location">
    <subcellularLocation>
        <location evidence="1 11">Cytoplasm</location>
    </subcellularLocation>
</comment>
<dbReference type="InterPro" id="IPR011671">
    <property type="entry name" value="tRNA_uracil_MeTrfase"/>
</dbReference>
<evidence type="ECO:0000256" key="10">
    <source>
        <dbReference type="ARBA" id="ARBA00047957"/>
    </source>
</evidence>
<keyword evidence="6 11" id="KW-0489">Methyltransferase</keyword>
<evidence type="ECO:0000256" key="6">
    <source>
        <dbReference type="ARBA" id="ARBA00022603"/>
    </source>
</evidence>
<sequence length="551" mass="63130">MWRGEPTLIRDEDSILGKKWVSIYEKEVDFSPAHFEQAMLNIIKQPNINSPVILRTDILKENMYDPKEGNTTFVSKLINSVPDIAVGTGNLENPLLHRDLMDVEIRQFSLDDELKLQIRREVVRRIIPRNPFRDYIINQTCLVMKSEDNLSTLIVYIPHVKTEEELPYYLPPVYGVGILHYNNKVSIHYLTFPNSNWQQEKQSIGAMDISGRPMRTALRLLETATKHSTGVKLGYEKRVNHDLVISKVDFQNRYIYLKSKYSSQLVSNWCESTDPKKHVFEDLAIAAFLIEYWKLKKFEIGSFEFRDMGCGNGLLVYILIMEGYRGQGIDARARKSWDMYPEKVRMNLLEKIIVPGILLKPHPSLAKIAPEIKDNGRQFAQTADDQVNYYTASSLLHSSKVCTTEEFPKNTFLIGNHSDELTCWMPLLEFPFLVIPCCSHTLSGIRFRYPPRKIPCLTGIRASPQSSTYGSLVDHVEDIAILNGWQIEKEMLRIPSTRNAAIMSCAKIKSFQDEPSDISQLRVLDIIAMEGGAEGWVENSLNLMKGAPRNH</sequence>
<dbReference type="RefSeq" id="XP_049182092.1">
    <property type="nucleotide sequence ID" value="XM_049326777.1"/>
</dbReference>
<comment type="similarity">
    <text evidence="2 11">Belongs to the TRM44 family.</text>
</comment>
<dbReference type="GO" id="GO:0030488">
    <property type="term" value="P:tRNA methylation"/>
    <property type="evidence" value="ECO:0007669"/>
    <property type="project" value="UniProtKB-UniRule"/>
</dbReference>
<evidence type="ECO:0000256" key="7">
    <source>
        <dbReference type="ARBA" id="ARBA00022679"/>
    </source>
</evidence>
<keyword evidence="5 11" id="KW-0963">Cytoplasm</keyword>
<evidence type="ECO:0000313" key="12">
    <source>
        <dbReference type="EMBL" id="KAI3406347.2"/>
    </source>
</evidence>
<dbReference type="AlphaFoldDB" id="A0AAI9T0V7"/>
<dbReference type="Proteomes" id="UP001202479">
    <property type="component" value="Unassembled WGS sequence"/>
</dbReference>
<dbReference type="EMBL" id="JAHUZD010000024">
    <property type="protein sequence ID" value="KAI3406347.2"/>
    <property type="molecule type" value="Genomic_DNA"/>
</dbReference>
<protein>
    <recommendedName>
        <fullName evidence="4 11">tRNA (uracil-O(2)-)-methyltransferase</fullName>
        <ecNumber evidence="3 11">2.1.1.211</ecNumber>
    </recommendedName>
</protein>
<evidence type="ECO:0000256" key="9">
    <source>
        <dbReference type="ARBA" id="ARBA00022694"/>
    </source>
</evidence>
<keyword evidence="7 11" id="KW-0808">Transferase</keyword>
<dbReference type="EC" id="2.1.1.211" evidence="3 11"/>
<evidence type="ECO:0000256" key="8">
    <source>
        <dbReference type="ARBA" id="ARBA00022691"/>
    </source>
</evidence>
<dbReference type="PANTHER" id="PTHR21210">
    <property type="entry name" value="TRNA (URACIL-O(2)-)-METHYLTRANSFERASE-RELATED"/>
    <property type="match status" value="1"/>
</dbReference>
<evidence type="ECO:0000313" key="13">
    <source>
        <dbReference type="Proteomes" id="UP001202479"/>
    </source>
</evidence>
<dbReference type="GO" id="GO:0005737">
    <property type="term" value="C:cytoplasm"/>
    <property type="evidence" value="ECO:0007669"/>
    <property type="project" value="UniProtKB-SubCell"/>
</dbReference>
<keyword evidence="9 11" id="KW-0819">tRNA processing</keyword>
<name>A0AAI9T0V7_9ASCO</name>
<evidence type="ECO:0000256" key="4">
    <source>
        <dbReference type="ARBA" id="ARBA00017788"/>
    </source>
</evidence>
<gene>
    <name evidence="12" type="ORF">KGF56_000828</name>
</gene>
<dbReference type="GO" id="GO:0141101">
    <property type="term" value="F:tRNA(Ser) (uridine(44)-2'-O-)-methyltransferase activity"/>
    <property type="evidence" value="ECO:0007669"/>
    <property type="project" value="UniProtKB-EC"/>
</dbReference>
<dbReference type="Pfam" id="PF07757">
    <property type="entry name" value="AdoMet_MTase"/>
    <property type="match status" value="1"/>
</dbReference>
<keyword evidence="13" id="KW-1185">Reference proteome</keyword>
<proteinExistence type="inferred from homology"/>
<comment type="function">
    <text evidence="11">Adenosyl-L-methionine (AdoMet)-dependent tRNA (uracil-O(2)-)-methyltransferase.</text>
</comment>
<evidence type="ECO:0000256" key="11">
    <source>
        <dbReference type="RuleBase" id="RU368004"/>
    </source>
</evidence>
<keyword evidence="8 11" id="KW-0949">S-adenosyl-L-methionine</keyword>
<evidence type="ECO:0000256" key="2">
    <source>
        <dbReference type="ARBA" id="ARBA00009056"/>
    </source>
</evidence>
<reference evidence="12" key="1">
    <citation type="journal article" date="2022" name="DNA Res.">
        <title>Genome analysis of five recently described species of the CUG-Ser clade uncovers Candida theae as a new hybrid lineage with pathogenic potential in the Candida parapsilosis species complex.</title>
        <authorList>
            <person name="Mixao V."/>
            <person name="Del Olmo V."/>
            <person name="Hegedusova E."/>
            <person name="Saus E."/>
            <person name="Pryszcz L."/>
            <person name="Cillingova A."/>
            <person name="Nosek J."/>
            <person name="Gabaldon T."/>
        </authorList>
    </citation>
    <scope>NUCLEOTIDE SEQUENCE</scope>
    <source>
        <strain evidence="12">CBS 10844</strain>
    </source>
</reference>
<comment type="catalytic activity">
    <reaction evidence="10 11">
        <text>uridine(44) in tRNA(Ser) + S-adenosyl-L-methionine = 2'-O-methyluridine(44) in tRNA(Ser) + S-adenosyl-L-homocysteine + H(+)</text>
        <dbReference type="Rhea" id="RHEA:43100"/>
        <dbReference type="Rhea" id="RHEA-COMP:10339"/>
        <dbReference type="Rhea" id="RHEA-COMP:10340"/>
        <dbReference type="ChEBI" id="CHEBI:15378"/>
        <dbReference type="ChEBI" id="CHEBI:57856"/>
        <dbReference type="ChEBI" id="CHEBI:59789"/>
        <dbReference type="ChEBI" id="CHEBI:65315"/>
        <dbReference type="ChEBI" id="CHEBI:74478"/>
        <dbReference type="EC" id="2.1.1.211"/>
    </reaction>
</comment>
<evidence type="ECO:0000256" key="5">
    <source>
        <dbReference type="ARBA" id="ARBA00022490"/>
    </source>
</evidence>
<evidence type="ECO:0000256" key="3">
    <source>
        <dbReference type="ARBA" id="ARBA00012795"/>
    </source>
</evidence>
<accession>A0AAI9T0V7</accession>
<dbReference type="PANTHER" id="PTHR21210:SF0">
    <property type="entry name" value="TRNA (URACIL-O(2)-)-METHYLTRANSFERASE-RELATED"/>
    <property type="match status" value="1"/>
</dbReference>
<evidence type="ECO:0000256" key="1">
    <source>
        <dbReference type="ARBA" id="ARBA00004496"/>
    </source>
</evidence>